<dbReference type="SUPFAM" id="SSF51206">
    <property type="entry name" value="cAMP-binding domain-like"/>
    <property type="match status" value="1"/>
</dbReference>
<evidence type="ECO:0000313" key="3">
    <source>
        <dbReference type="Proteomes" id="UP000074294"/>
    </source>
</evidence>
<dbReference type="GO" id="GO:0034236">
    <property type="term" value="F:protein kinase A catalytic subunit binding"/>
    <property type="evidence" value="ECO:0007669"/>
    <property type="project" value="TreeGrafter"/>
</dbReference>
<evidence type="ECO:0000313" key="2">
    <source>
        <dbReference type="EMBL" id="KUO41219.1"/>
    </source>
</evidence>
<evidence type="ECO:0000259" key="1">
    <source>
        <dbReference type="PROSITE" id="PS50042"/>
    </source>
</evidence>
<sequence length="152" mass="17503">MAVKPEVLKGMDIFEFLKRDELRDIAELTEVEEYEQGDLIFKEGDEAEKIYMVLEGRVSIELEAGAGKRISVYTLTKGRFFGYPALLRTRRYTTYARCLDKVKVATIVADELVNKIFKKDCRRGYLVIKKVAEIIANELSDTRVQLLFLAQL</sequence>
<feature type="domain" description="Cyclic nucleotide-binding" evidence="1">
    <location>
        <begin position="13"/>
        <end position="109"/>
    </location>
</feature>
<dbReference type="PROSITE" id="PS50042">
    <property type="entry name" value="CNMP_BINDING_3"/>
    <property type="match status" value="1"/>
</dbReference>
<dbReference type="CDD" id="cd00038">
    <property type="entry name" value="CAP_ED"/>
    <property type="match status" value="1"/>
</dbReference>
<dbReference type="PANTHER" id="PTHR11635">
    <property type="entry name" value="CAMP-DEPENDENT PROTEIN KINASE REGULATORY CHAIN"/>
    <property type="match status" value="1"/>
</dbReference>
<name>A0A147JXC5_HADYE</name>
<dbReference type="GO" id="GO:0005829">
    <property type="term" value="C:cytosol"/>
    <property type="evidence" value="ECO:0007669"/>
    <property type="project" value="TreeGrafter"/>
</dbReference>
<reference evidence="2 3" key="1">
    <citation type="journal article" date="2016" name="Nat. Microbiol.">
        <title>Genomic inference of the metabolism of cosmopolitan subsurface Archaea, Hadesarchaea.</title>
        <authorList>
            <person name="Baker B.J."/>
            <person name="Saw J.H."/>
            <person name="Lind A.E."/>
            <person name="Lazar C.S."/>
            <person name="Hinrichs K.-U."/>
            <person name="Teske A.P."/>
            <person name="Ettema T.J."/>
        </authorList>
    </citation>
    <scope>NUCLEOTIDE SEQUENCE [LARGE SCALE GENOMIC DNA]</scope>
</reference>
<dbReference type="GO" id="GO:0004862">
    <property type="term" value="F:cAMP-dependent protein kinase inhibitor activity"/>
    <property type="evidence" value="ECO:0007669"/>
    <property type="project" value="TreeGrafter"/>
</dbReference>
<dbReference type="InterPro" id="IPR050503">
    <property type="entry name" value="cAMP-dep_PK_reg_su-like"/>
</dbReference>
<dbReference type="Pfam" id="PF00027">
    <property type="entry name" value="cNMP_binding"/>
    <property type="match status" value="1"/>
</dbReference>
<dbReference type="Gene3D" id="2.60.120.10">
    <property type="entry name" value="Jelly Rolls"/>
    <property type="match status" value="1"/>
</dbReference>
<dbReference type="GO" id="GO:0005952">
    <property type="term" value="C:cAMP-dependent protein kinase complex"/>
    <property type="evidence" value="ECO:0007669"/>
    <property type="project" value="InterPro"/>
</dbReference>
<accession>A0A147JXC5</accession>
<gene>
    <name evidence="2" type="ORF">APZ16_06145</name>
</gene>
<dbReference type="InterPro" id="IPR018490">
    <property type="entry name" value="cNMP-bd_dom_sf"/>
</dbReference>
<proteinExistence type="predicted"/>
<dbReference type="Proteomes" id="UP000074294">
    <property type="component" value="Unassembled WGS sequence"/>
</dbReference>
<dbReference type="PANTHER" id="PTHR11635:SF152">
    <property type="entry name" value="CAMP-DEPENDENT PROTEIN KINASE TYPE I REGULATORY SUBUNIT-RELATED"/>
    <property type="match status" value="1"/>
</dbReference>
<protein>
    <recommendedName>
        <fullName evidence="1">Cyclic nucleotide-binding domain-containing protein</fullName>
    </recommendedName>
</protein>
<dbReference type="STRING" id="1776334.APZ16_06145"/>
<dbReference type="InterPro" id="IPR014710">
    <property type="entry name" value="RmlC-like_jellyroll"/>
</dbReference>
<organism evidence="2 3">
    <name type="scientific">Hadarchaeum yellowstonense</name>
    <dbReference type="NCBI Taxonomy" id="1776334"/>
    <lineage>
        <taxon>Archaea</taxon>
        <taxon>Methanobacteriati</taxon>
        <taxon>Candidatus Hadarchaeota</taxon>
        <taxon>Candidatus Hadarchaeia</taxon>
        <taxon>Candidatus Hadarchaeales</taxon>
        <taxon>Candidatus Hadarchaeaceae</taxon>
        <taxon>Candidatus Hadarchaeum</taxon>
    </lineage>
</organism>
<dbReference type="InterPro" id="IPR000595">
    <property type="entry name" value="cNMP-bd_dom"/>
</dbReference>
<dbReference type="SMART" id="SM00100">
    <property type="entry name" value="cNMP"/>
    <property type="match status" value="1"/>
</dbReference>
<dbReference type="EMBL" id="LQMQ01000026">
    <property type="protein sequence ID" value="KUO41219.1"/>
    <property type="molecule type" value="Genomic_DNA"/>
</dbReference>
<dbReference type="AlphaFoldDB" id="A0A147JXC5"/>
<comment type="caution">
    <text evidence="2">The sequence shown here is derived from an EMBL/GenBank/DDBJ whole genome shotgun (WGS) entry which is preliminary data.</text>
</comment>
<dbReference type="GO" id="GO:0030552">
    <property type="term" value="F:cAMP binding"/>
    <property type="evidence" value="ECO:0007669"/>
    <property type="project" value="TreeGrafter"/>
</dbReference>